<dbReference type="AlphaFoldDB" id="A0A820PD36"/>
<dbReference type="Proteomes" id="UP000663836">
    <property type="component" value="Unassembled WGS sequence"/>
</dbReference>
<proteinExistence type="predicted"/>
<dbReference type="EMBL" id="CAJOBD010067173">
    <property type="protein sequence ID" value="CAF4401074.1"/>
    <property type="molecule type" value="Genomic_DNA"/>
</dbReference>
<reference evidence="1" key="1">
    <citation type="submission" date="2021-02" db="EMBL/GenBank/DDBJ databases">
        <authorList>
            <person name="Nowell W R."/>
        </authorList>
    </citation>
    <scope>NUCLEOTIDE SEQUENCE</scope>
</reference>
<gene>
    <name evidence="1" type="ORF">JBS370_LOCUS43451</name>
</gene>
<sequence length="28" mass="3360">MHKLTIYIPLEEPNVEQPVEEKTFETIM</sequence>
<comment type="caution">
    <text evidence="1">The sequence shown here is derived from an EMBL/GenBank/DDBJ whole genome shotgun (WGS) entry which is preliminary data.</text>
</comment>
<name>A0A820PD36_9BILA</name>
<accession>A0A820PD36</accession>
<protein>
    <submittedName>
        <fullName evidence="1">Uncharacterized protein</fullName>
    </submittedName>
</protein>
<organism evidence="1 2">
    <name type="scientific">Rotaria sordida</name>
    <dbReference type="NCBI Taxonomy" id="392033"/>
    <lineage>
        <taxon>Eukaryota</taxon>
        <taxon>Metazoa</taxon>
        <taxon>Spiralia</taxon>
        <taxon>Gnathifera</taxon>
        <taxon>Rotifera</taxon>
        <taxon>Eurotatoria</taxon>
        <taxon>Bdelloidea</taxon>
        <taxon>Philodinida</taxon>
        <taxon>Philodinidae</taxon>
        <taxon>Rotaria</taxon>
    </lineage>
</organism>
<feature type="non-terminal residue" evidence="1">
    <location>
        <position position="1"/>
    </location>
</feature>
<evidence type="ECO:0000313" key="1">
    <source>
        <dbReference type="EMBL" id="CAF4401074.1"/>
    </source>
</evidence>
<evidence type="ECO:0000313" key="2">
    <source>
        <dbReference type="Proteomes" id="UP000663836"/>
    </source>
</evidence>